<organism evidence="1 2">
    <name type="scientific">Salinispora arenicola</name>
    <dbReference type="NCBI Taxonomy" id="168697"/>
    <lineage>
        <taxon>Bacteria</taxon>
        <taxon>Bacillati</taxon>
        <taxon>Actinomycetota</taxon>
        <taxon>Actinomycetes</taxon>
        <taxon>Micromonosporales</taxon>
        <taxon>Micromonosporaceae</taxon>
        <taxon>Salinispora</taxon>
    </lineage>
</organism>
<comment type="caution">
    <text evidence="1">The sequence shown here is derived from an EMBL/GenBank/DDBJ whole genome shotgun (WGS) entry which is preliminary data.</text>
</comment>
<reference evidence="1 2" key="1">
    <citation type="submission" date="2021-03" db="EMBL/GenBank/DDBJ databases">
        <title>Whole genome shotgun sequence of Salinispora arenicola NBRC 105043.</title>
        <authorList>
            <person name="Komaki H."/>
            <person name="Tamura T."/>
        </authorList>
    </citation>
    <scope>NUCLEOTIDE SEQUENCE [LARGE SCALE GENOMIC DNA]</scope>
    <source>
        <strain evidence="1 2">NBRC 105043</strain>
    </source>
</reference>
<evidence type="ECO:0000313" key="1">
    <source>
        <dbReference type="EMBL" id="GIM87589.1"/>
    </source>
</evidence>
<dbReference type="Proteomes" id="UP000677457">
    <property type="component" value="Unassembled WGS sequence"/>
</dbReference>
<gene>
    <name evidence="1" type="ORF">Sar04_43250</name>
</gene>
<protein>
    <recommendedName>
        <fullName evidence="3">Secreted protein</fullName>
    </recommendedName>
</protein>
<dbReference type="EMBL" id="BOQM01000044">
    <property type="protein sequence ID" value="GIM87589.1"/>
    <property type="molecule type" value="Genomic_DNA"/>
</dbReference>
<keyword evidence="2" id="KW-1185">Reference proteome</keyword>
<evidence type="ECO:0000313" key="2">
    <source>
        <dbReference type="Proteomes" id="UP000677457"/>
    </source>
</evidence>
<accession>A0ABQ4JXC3</accession>
<sequence>MALTAAGPSIGRRGFVIAAGLAAALPHTLLVHGRRVGAATPRQIAERTARLRRLDNYLGGADTHDLYAAEVHSITQLIKDGSYSEATGRQTGS</sequence>
<proteinExistence type="predicted"/>
<evidence type="ECO:0008006" key="3">
    <source>
        <dbReference type="Google" id="ProtNLM"/>
    </source>
</evidence>
<name>A0ABQ4JXC3_SALAC</name>